<evidence type="ECO:0000313" key="2">
    <source>
        <dbReference type="Proteomes" id="UP000251314"/>
    </source>
</evidence>
<dbReference type="AlphaFoldDB" id="A0A329SM40"/>
<proteinExistence type="predicted"/>
<evidence type="ECO:0000313" key="1">
    <source>
        <dbReference type="EMBL" id="RAW37937.1"/>
    </source>
</evidence>
<evidence type="ECO:0008006" key="3">
    <source>
        <dbReference type="Google" id="ProtNLM"/>
    </source>
</evidence>
<organism evidence="1 2">
    <name type="scientific">Phytophthora cactorum</name>
    <dbReference type="NCBI Taxonomy" id="29920"/>
    <lineage>
        <taxon>Eukaryota</taxon>
        <taxon>Sar</taxon>
        <taxon>Stramenopiles</taxon>
        <taxon>Oomycota</taxon>
        <taxon>Peronosporomycetes</taxon>
        <taxon>Peronosporales</taxon>
        <taxon>Peronosporaceae</taxon>
        <taxon>Phytophthora</taxon>
    </lineage>
</organism>
<name>A0A329SM40_9STRA</name>
<dbReference type="Proteomes" id="UP000251314">
    <property type="component" value="Unassembled WGS sequence"/>
</dbReference>
<keyword evidence="2" id="KW-1185">Reference proteome</keyword>
<dbReference type="STRING" id="29920.A0A329SM40"/>
<dbReference type="PANTHER" id="PTHR10492:SF57">
    <property type="entry name" value="ATP-DEPENDENT DNA HELICASE"/>
    <property type="match status" value="1"/>
</dbReference>
<gene>
    <name evidence="1" type="ORF">PC110_g5803</name>
</gene>
<dbReference type="EMBL" id="MJFZ01000100">
    <property type="protein sequence ID" value="RAW37937.1"/>
    <property type="molecule type" value="Genomic_DNA"/>
</dbReference>
<comment type="caution">
    <text evidence="1">The sequence shown here is derived from an EMBL/GenBank/DDBJ whole genome shotgun (WGS) entry which is preliminary data.</text>
</comment>
<dbReference type="OrthoDB" id="121295at2759"/>
<protein>
    <recommendedName>
        <fullName evidence="3">Helitron helicase-like domain-containing protein</fullName>
    </recommendedName>
</protein>
<reference evidence="1 2" key="1">
    <citation type="submission" date="2018-01" db="EMBL/GenBank/DDBJ databases">
        <title>Draft genome of the strawberry crown rot pathogen Phytophthora cactorum.</title>
        <authorList>
            <person name="Armitage A.D."/>
            <person name="Lysoe E."/>
            <person name="Nellist C.F."/>
            <person name="Harrison R.J."/>
            <person name="Brurberg M.B."/>
        </authorList>
    </citation>
    <scope>NUCLEOTIDE SEQUENCE [LARGE SCALE GENOMIC DNA]</scope>
    <source>
        <strain evidence="1 2">10300</strain>
    </source>
</reference>
<dbReference type="VEuPathDB" id="FungiDB:PC110_g5803"/>
<sequence length="248" mass="28020">RGLPHAHILIILADEDKPRPREVIDKLVSAEIPGEALNPALYKTVTTCMMHGPCGSLKPDSPCMKDGRCTKGFPKPLAEVTRGNVDGYPVYRRRRRAAGTLKSKNREYDNATANQGVVPHNPYFSQKYNCHINVEVCTGITAVKYLYKYVYKGSDKAVVTIEAVQVERRNEAIARDEPNEVLRYLNARYIAPVEACMRLLDCVVKRKSHSVEQLTVHLEGNQFVTFRSDENEQAVIERGGHTMLTRFF</sequence>
<accession>A0A329SM40</accession>
<feature type="non-terminal residue" evidence="1">
    <location>
        <position position="1"/>
    </location>
</feature>
<dbReference type="PANTHER" id="PTHR10492">
    <property type="match status" value="1"/>
</dbReference>